<feature type="region of interest" description="Disordered" evidence="2">
    <location>
        <begin position="20"/>
        <end position="46"/>
    </location>
</feature>
<protein>
    <submittedName>
        <fullName evidence="3">Uncharacterized protein</fullName>
    </submittedName>
</protein>
<comment type="caution">
    <text evidence="3">The sequence shown here is derived from an EMBL/GenBank/DDBJ whole genome shotgun (WGS) entry which is preliminary data.</text>
</comment>
<accession>A0A8H7EQQ0</accession>
<evidence type="ECO:0000256" key="2">
    <source>
        <dbReference type="SAM" id="MobiDB-lite"/>
    </source>
</evidence>
<evidence type="ECO:0000256" key="1">
    <source>
        <dbReference type="SAM" id="Coils"/>
    </source>
</evidence>
<gene>
    <name evidence="3" type="ORF">EC973_006035</name>
</gene>
<name>A0A8H7EQQ0_9FUNG</name>
<reference evidence="3" key="1">
    <citation type="submission" date="2020-01" db="EMBL/GenBank/DDBJ databases">
        <title>Genome Sequencing of Three Apophysomyces-Like Fungal Strains Confirms a Novel Fungal Genus in the Mucoromycota with divergent Burkholderia-like Endosymbiotic Bacteria.</title>
        <authorList>
            <person name="Stajich J.E."/>
            <person name="Macias A.M."/>
            <person name="Carter-House D."/>
            <person name="Lovett B."/>
            <person name="Kasson L.R."/>
            <person name="Berry K."/>
            <person name="Grigoriev I."/>
            <person name="Chang Y."/>
            <person name="Spatafora J."/>
            <person name="Kasson M.T."/>
        </authorList>
    </citation>
    <scope>NUCLEOTIDE SEQUENCE</scope>
    <source>
        <strain evidence="3">NRRL A-21654</strain>
    </source>
</reference>
<organism evidence="3 4">
    <name type="scientific">Apophysomyces ossiformis</name>
    <dbReference type="NCBI Taxonomy" id="679940"/>
    <lineage>
        <taxon>Eukaryota</taxon>
        <taxon>Fungi</taxon>
        <taxon>Fungi incertae sedis</taxon>
        <taxon>Mucoromycota</taxon>
        <taxon>Mucoromycotina</taxon>
        <taxon>Mucoromycetes</taxon>
        <taxon>Mucorales</taxon>
        <taxon>Mucorineae</taxon>
        <taxon>Mucoraceae</taxon>
        <taxon>Apophysomyces</taxon>
    </lineage>
</organism>
<dbReference type="AlphaFoldDB" id="A0A8H7EQQ0"/>
<evidence type="ECO:0000313" key="3">
    <source>
        <dbReference type="EMBL" id="KAF7728482.1"/>
    </source>
</evidence>
<dbReference type="Proteomes" id="UP000605846">
    <property type="component" value="Unassembled WGS sequence"/>
</dbReference>
<feature type="coiled-coil region" evidence="1">
    <location>
        <begin position="50"/>
        <end position="77"/>
    </location>
</feature>
<keyword evidence="1" id="KW-0175">Coiled coil</keyword>
<feature type="compositionally biased region" description="Basic residues" evidence="2">
    <location>
        <begin position="30"/>
        <end position="46"/>
    </location>
</feature>
<evidence type="ECO:0000313" key="4">
    <source>
        <dbReference type="Proteomes" id="UP000605846"/>
    </source>
</evidence>
<sequence>MSAKERVEAELRLLHARGKALNDSKTSTSKVKKVSMKKGTNAKKQKKLARALLVAEKEEVKKERASAKLEKRKARKNVWT</sequence>
<dbReference type="EMBL" id="JABAYA010000036">
    <property type="protein sequence ID" value="KAF7728482.1"/>
    <property type="molecule type" value="Genomic_DNA"/>
</dbReference>
<keyword evidence="4" id="KW-1185">Reference proteome</keyword>
<proteinExistence type="predicted"/>